<dbReference type="Proteomes" id="UP000053593">
    <property type="component" value="Unassembled WGS sequence"/>
</dbReference>
<feature type="transmembrane region" description="Helical" evidence="1">
    <location>
        <begin position="12"/>
        <end position="30"/>
    </location>
</feature>
<dbReference type="HOGENOM" id="CLU_1652336_0_0_1"/>
<sequence length="160" mass="18038">MLEKRTVLKMGEIWVYPLVIFAATVSWSTWGPGQIRRCGCRVCWMLSRRVEATSARLLFAFEVVVVEGGDGEPPGRRKAPSIAAFAKDGTRAEWGEDGDCWRSHTIADVLRGYVRRTLICSVLRPMMIMTTTTTIPLYYCCCIESSPSTFFSCHDPPYTK</sequence>
<evidence type="ECO:0000256" key="1">
    <source>
        <dbReference type="SAM" id="Phobius"/>
    </source>
</evidence>
<keyword evidence="1" id="KW-0472">Membrane</keyword>
<reference evidence="2 3" key="1">
    <citation type="submission" date="2014-04" db="EMBL/GenBank/DDBJ databases">
        <title>Evolutionary Origins and Diversification of the Mycorrhizal Mutualists.</title>
        <authorList>
            <consortium name="DOE Joint Genome Institute"/>
            <consortium name="Mycorrhizal Genomics Consortium"/>
            <person name="Kohler A."/>
            <person name="Kuo A."/>
            <person name="Nagy L.G."/>
            <person name="Floudas D."/>
            <person name="Copeland A."/>
            <person name="Barry K.W."/>
            <person name="Cichocki N."/>
            <person name="Veneault-Fourrey C."/>
            <person name="LaButti K."/>
            <person name="Lindquist E.A."/>
            <person name="Lipzen A."/>
            <person name="Lundell T."/>
            <person name="Morin E."/>
            <person name="Murat C."/>
            <person name="Riley R."/>
            <person name="Ohm R."/>
            <person name="Sun H."/>
            <person name="Tunlid A."/>
            <person name="Henrissat B."/>
            <person name="Grigoriev I.V."/>
            <person name="Hibbett D.S."/>
            <person name="Martin F."/>
        </authorList>
    </citation>
    <scope>NUCLEOTIDE SEQUENCE [LARGE SCALE GENOMIC DNA]</scope>
    <source>
        <strain evidence="2 3">FD-317 M1</strain>
    </source>
</reference>
<evidence type="ECO:0000313" key="3">
    <source>
        <dbReference type="Proteomes" id="UP000053593"/>
    </source>
</evidence>
<gene>
    <name evidence="2" type="ORF">GYMLUDRAFT_552048</name>
</gene>
<dbReference type="EMBL" id="KN834768">
    <property type="protein sequence ID" value="KIK62140.1"/>
    <property type="molecule type" value="Genomic_DNA"/>
</dbReference>
<dbReference type="AlphaFoldDB" id="A0A0D0BED8"/>
<keyword evidence="3" id="KW-1185">Reference proteome</keyword>
<protein>
    <submittedName>
        <fullName evidence="2">Uncharacterized protein</fullName>
    </submittedName>
</protein>
<accession>A0A0D0BED8</accession>
<keyword evidence="1" id="KW-1133">Transmembrane helix</keyword>
<proteinExistence type="predicted"/>
<name>A0A0D0BED8_9AGAR</name>
<organism evidence="2 3">
    <name type="scientific">Collybiopsis luxurians FD-317 M1</name>
    <dbReference type="NCBI Taxonomy" id="944289"/>
    <lineage>
        <taxon>Eukaryota</taxon>
        <taxon>Fungi</taxon>
        <taxon>Dikarya</taxon>
        <taxon>Basidiomycota</taxon>
        <taxon>Agaricomycotina</taxon>
        <taxon>Agaricomycetes</taxon>
        <taxon>Agaricomycetidae</taxon>
        <taxon>Agaricales</taxon>
        <taxon>Marasmiineae</taxon>
        <taxon>Omphalotaceae</taxon>
        <taxon>Collybiopsis</taxon>
        <taxon>Collybiopsis luxurians</taxon>
    </lineage>
</organism>
<keyword evidence="1" id="KW-0812">Transmembrane</keyword>
<evidence type="ECO:0000313" key="2">
    <source>
        <dbReference type="EMBL" id="KIK62140.1"/>
    </source>
</evidence>